<dbReference type="InterPro" id="IPR002372">
    <property type="entry name" value="PQQ_rpt_dom"/>
</dbReference>
<proteinExistence type="predicted"/>
<name>A0A8J3R2N2_9ACTN</name>
<evidence type="ECO:0000313" key="3">
    <source>
        <dbReference type="EMBL" id="GIH21136.1"/>
    </source>
</evidence>
<dbReference type="InterPro" id="IPR011047">
    <property type="entry name" value="Quinoprotein_ADH-like_sf"/>
</dbReference>
<gene>
    <name evidence="3" type="ORF">Raf01_93080</name>
</gene>
<reference evidence="3" key="1">
    <citation type="submission" date="2021-01" db="EMBL/GenBank/DDBJ databases">
        <title>Whole genome shotgun sequence of Rugosimonospora africana NBRC 104875.</title>
        <authorList>
            <person name="Komaki H."/>
            <person name="Tamura T."/>
        </authorList>
    </citation>
    <scope>NUCLEOTIDE SEQUENCE</scope>
    <source>
        <strain evidence="3">NBRC 104875</strain>
    </source>
</reference>
<dbReference type="Pfam" id="PF13360">
    <property type="entry name" value="PQQ_2"/>
    <property type="match status" value="1"/>
</dbReference>
<keyword evidence="4" id="KW-1185">Reference proteome</keyword>
<dbReference type="EMBL" id="BONZ01000117">
    <property type="protein sequence ID" value="GIH21136.1"/>
    <property type="molecule type" value="Genomic_DNA"/>
</dbReference>
<dbReference type="SUPFAM" id="SSF50998">
    <property type="entry name" value="Quinoprotein alcohol dehydrogenase-like"/>
    <property type="match status" value="1"/>
</dbReference>
<evidence type="ECO:0000256" key="1">
    <source>
        <dbReference type="SAM" id="Phobius"/>
    </source>
</evidence>
<dbReference type="Gene3D" id="2.130.10.10">
    <property type="entry name" value="YVTN repeat-like/Quinoprotein amine dehydrogenase"/>
    <property type="match status" value="1"/>
</dbReference>
<sequence>MEAGRQPVVRYRVIGLVTALLVVAGGIAGYRVLAPGAILDHARTAYPSTAPAARPVVYGTLLAAPIVVDGRLRVYAGKQQVFADNPVDIKSTMSPFWSYRRWPAQLLGVVAVGTTVVSQWSDGQVVGIDAATGTVAWQAKTPVPDGLKFTGRRTGASTVWEPSRLYTAGQTVVAVGSRYAQGYDAASGRKLWQQPLAACASAFTGPDVFVSVATCGAQAVHAVDARTGAELTWPQAALTPVGCALGHSGCLGVRDSAGAWAIGAGGTLTPAPALAAKDVWATGKVAIVPKPGGEVTGVGLADNKQLWAVSGRVLAVEPGAVHLVVDDRSLRFPEIVTLDPATGEELSGYPLDVKGSEPFDIGPAYAVDHYLFIERSRPGATADQPDSAYFYPSPNVVVAGS</sequence>
<dbReference type="InterPro" id="IPR015943">
    <property type="entry name" value="WD40/YVTN_repeat-like_dom_sf"/>
</dbReference>
<feature type="transmembrane region" description="Helical" evidence="1">
    <location>
        <begin position="12"/>
        <end position="33"/>
    </location>
</feature>
<evidence type="ECO:0000313" key="4">
    <source>
        <dbReference type="Proteomes" id="UP000642748"/>
    </source>
</evidence>
<comment type="caution">
    <text evidence="3">The sequence shown here is derived from an EMBL/GenBank/DDBJ whole genome shotgun (WGS) entry which is preliminary data.</text>
</comment>
<evidence type="ECO:0000259" key="2">
    <source>
        <dbReference type="Pfam" id="PF13360"/>
    </source>
</evidence>
<feature type="domain" description="Pyrrolo-quinoline quinone repeat" evidence="2">
    <location>
        <begin position="59"/>
        <end position="230"/>
    </location>
</feature>
<dbReference type="RefSeq" id="WP_203924538.1">
    <property type="nucleotide sequence ID" value="NZ_BONZ01000117.1"/>
</dbReference>
<keyword evidence="1" id="KW-1133">Transmembrane helix</keyword>
<organism evidence="3 4">
    <name type="scientific">Rugosimonospora africana</name>
    <dbReference type="NCBI Taxonomy" id="556532"/>
    <lineage>
        <taxon>Bacteria</taxon>
        <taxon>Bacillati</taxon>
        <taxon>Actinomycetota</taxon>
        <taxon>Actinomycetes</taxon>
        <taxon>Micromonosporales</taxon>
        <taxon>Micromonosporaceae</taxon>
        <taxon>Rugosimonospora</taxon>
    </lineage>
</organism>
<dbReference type="PANTHER" id="PTHR34512">
    <property type="entry name" value="CELL SURFACE PROTEIN"/>
    <property type="match status" value="1"/>
</dbReference>
<dbReference type="Proteomes" id="UP000642748">
    <property type="component" value="Unassembled WGS sequence"/>
</dbReference>
<keyword evidence="1" id="KW-0812">Transmembrane</keyword>
<dbReference type="AlphaFoldDB" id="A0A8J3R2N2"/>
<dbReference type="PANTHER" id="PTHR34512:SF30">
    <property type="entry name" value="OUTER MEMBRANE PROTEIN ASSEMBLY FACTOR BAMB"/>
    <property type="match status" value="1"/>
</dbReference>
<accession>A0A8J3R2N2</accession>
<keyword evidence="1" id="KW-0472">Membrane</keyword>
<protein>
    <recommendedName>
        <fullName evidence="2">Pyrrolo-quinoline quinone repeat domain-containing protein</fullName>
    </recommendedName>
</protein>